<dbReference type="HOGENOM" id="CLU_558062_0_0_1"/>
<proteinExistence type="predicted"/>
<dbReference type="SMART" id="SM00326">
    <property type="entry name" value="SH3"/>
    <property type="match status" value="1"/>
</dbReference>
<dbReference type="STRING" id="31234.E3LNT7"/>
<dbReference type="SUPFAM" id="SSF50044">
    <property type="entry name" value="SH3-domain"/>
    <property type="match status" value="1"/>
</dbReference>
<feature type="domain" description="SH3" evidence="3">
    <location>
        <begin position="11"/>
        <end position="70"/>
    </location>
</feature>
<dbReference type="Pfam" id="PF07714">
    <property type="entry name" value="PK_Tyr_Ser-Thr"/>
    <property type="match status" value="1"/>
</dbReference>
<gene>
    <name evidence="5" type="ORF">CRE_27163</name>
</gene>
<dbReference type="GO" id="GO:0005886">
    <property type="term" value="C:plasma membrane"/>
    <property type="evidence" value="ECO:0007669"/>
    <property type="project" value="TreeGrafter"/>
</dbReference>
<organism evidence="6">
    <name type="scientific">Caenorhabditis remanei</name>
    <name type="common">Caenorhabditis vulgaris</name>
    <dbReference type="NCBI Taxonomy" id="31234"/>
    <lineage>
        <taxon>Eukaryota</taxon>
        <taxon>Metazoa</taxon>
        <taxon>Ecdysozoa</taxon>
        <taxon>Nematoda</taxon>
        <taxon>Chromadorea</taxon>
        <taxon>Rhabditida</taxon>
        <taxon>Rhabditina</taxon>
        <taxon>Rhabditomorpha</taxon>
        <taxon>Rhabditoidea</taxon>
        <taxon>Rhabditidae</taxon>
        <taxon>Peloderinae</taxon>
        <taxon>Caenorhabditis</taxon>
    </lineage>
</organism>
<feature type="domain" description="Protein kinase" evidence="4">
    <location>
        <begin position="91"/>
        <end position="407"/>
    </location>
</feature>
<dbReference type="PROSITE" id="PS50011">
    <property type="entry name" value="PROTEIN_KINASE_DOM"/>
    <property type="match status" value="1"/>
</dbReference>
<sequence length="489" mass="55874">MATDRNHSVFPYSQKCVVTHDWNAESDGELDLSCGTIISSTESQFEGWFQGELNEKFGFFPANHVKVLRSGNDELVKFNADDFKLPGEIWTLDNLKIDEGTTATIFTVDVKLNKILDVGETSEQTMRIVLKRFNTNRYRRLASEEERFFKLKQEAEVLSKLSHKNIIRSFGICCEGPFFGLVLECCRGSSLKTICRSLTPDSWVPLNVSANWAKQIAEGMEYLSRKGYIHRDLKAHDVLVKDNVCMRTDTNSMKSNLCQHCGKKPLNQLRLKISDFGDSRKVSPDSEYDIAGSYAWIAPEAFRDNIWSEASDVWSYGVVLWEIFTRKHPFSGQNWPAAAFQVIDRLLRVSSDIWRELQNVNGQKLAIYDTFPIKWKKLMLPCWDLDPQRRPKFSELATGFWNYEVELNIVYSVGVDFTTPTLPTPTTDCSLDVSTTNSNSWEHGTEQLEEMSSTIKGSGSSWVYNNRNTDCDMYESGIMKNTKIKETSV</sequence>
<dbReference type="InterPro" id="IPR011009">
    <property type="entry name" value="Kinase-like_dom_sf"/>
</dbReference>
<dbReference type="InterPro" id="IPR001452">
    <property type="entry name" value="SH3_domain"/>
</dbReference>
<dbReference type="SUPFAM" id="SSF56112">
    <property type="entry name" value="Protein kinase-like (PK-like)"/>
    <property type="match status" value="1"/>
</dbReference>
<evidence type="ECO:0000256" key="1">
    <source>
        <dbReference type="ARBA" id="ARBA00022443"/>
    </source>
</evidence>
<name>E3LNT7_CAERE</name>
<dbReference type="GO" id="GO:0005524">
    <property type="term" value="F:ATP binding"/>
    <property type="evidence" value="ECO:0007669"/>
    <property type="project" value="InterPro"/>
</dbReference>
<protein>
    <recommendedName>
        <fullName evidence="7">Protein kinase domain-containing protein</fullName>
    </recommendedName>
</protein>
<dbReference type="EMBL" id="DS268412">
    <property type="protein sequence ID" value="EFP05562.1"/>
    <property type="molecule type" value="Genomic_DNA"/>
</dbReference>
<dbReference type="PANTHER" id="PTHR24416">
    <property type="entry name" value="TYROSINE-PROTEIN KINASE RECEPTOR"/>
    <property type="match status" value="1"/>
</dbReference>
<accession>E3LNT7</accession>
<evidence type="ECO:0000256" key="2">
    <source>
        <dbReference type="PROSITE-ProRule" id="PRU00192"/>
    </source>
</evidence>
<dbReference type="Pfam" id="PF07653">
    <property type="entry name" value="SH3_2"/>
    <property type="match status" value="1"/>
</dbReference>
<dbReference type="GO" id="GO:0004714">
    <property type="term" value="F:transmembrane receptor protein tyrosine kinase activity"/>
    <property type="evidence" value="ECO:0007669"/>
    <property type="project" value="TreeGrafter"/>
</dbReference>
<dbReference type="GO" id="GO:0043235">
    <property type="term" value="C:receptor complex"/>
    <property type="evidence" value="ECO:0007669"/>
    <property type="project" value="TreeGrafter"/>
</dbReference>
<evidence type="ECO:0000313" key="6">
    <source>
        <dbReference type="Proteomes" id="UP000008281"/>
    </source>
</evidence>
<dbReference type="InterPro" id="IPR000719">
    <property type="entry name" value="Prot_kinase_dom"/>
</dbReference>
<dbReference type="Gene3D" id="3.30.200.20">
    <property type="entry name" value="Phosphorylase Kinase, domain 1"/>
    <property type="match status" value="1"/>
</dbReference>
<dbReference type="PROSITE" id="PS50002">
    <property type="entry name" value="SH3"/>
    <property type="match status" value="1"/>
</dbReference>
<evidence type="ECO:0000313" key="5">
    <source>
        <dbReference type="EMBL" id="EFP05562.1"/>
    </source>
</evidence>
<dbReference type="eggNOG" id="KOG0192">
    <property type="taxonomic scope" value="Eukaryota"/>
</dbReference>
<dbReference type="OMA" id="VELNIVY"/>
<reference evidence="5" key="1">
    <citation type="submission" date="2007-07" db="EMBL/GenBank/DDBJ databases">
        <title>PCAP assembly of the Caenorhabditis remanei genome.</title>
        <authorList>
            <consortium name="The Caenorhabditis remanei Sequencing Consortium"/>
            <person name="Wilson R.K."/>
        </authorList>
    </citation>
    <scope>NUCLEOTIDE SEQUENCE [LARGE SCALE GENOMIC DNA]</scope>
    <source>
        <strain evidence="5">PB4641</strain>
    </source>
</reference>
<dbReference type="InterPro" id="IPR036028">
    <property type="entry name" value="SH3-like_dom_sf"/>
</dbReference>
<dbReference type="Gene3D" id="1.10.510.10">
    <property type="entry name" value="Transferase(Phosphotransferase) domain 1"/>
    <property type="match status" value="1"/>
</dbReference>
<evidence type="ECO:0008006" key="7">
    <source>
        <dbReference type="Google" id="ProtNLM"/>
    </source>
</evidence>
<dbReference type="GO" id="GO:0007169">
    <property type="term" value="P:cell surface receptor protein tyrosine kinase signaling pathway"/>
    <property type="evidence" value="ECO:0007669"/>
    <property type="project" value="TreeGrafter"/>
</dbReference>
<evidence type="ECO:0000259" key="3">
    <source>
        <dbReference type="PROSITE" id="PS50002"/>
    </source>
</evidence>
<dbReference type="InterPro" id="IPR001245">
    <property type="entry name" value="Ser-Thr/Tyr_kinase_cat_dom"/>
</dbReference>
<dbReference type="InParanoid" id="E3LNT7"/>
<keyword evidence="6" id="KW-1185">Reference proteome</keyword>
<dbReference type="Proteomes" id="UP000008281">
    <property type="component" value="Unassembled WGS sequence"/>
</dbReference>
<dbReference type="AlphaFoldDB" id="E3LNT7"/>
<evidence type="ECO:0000259" key="4">
    <source>
        <dbReference type="PROSITE" id="PS50011"/>
    </source>
</evidence>
<dbReference type="OrthoDB" id="339325at2759"/>
<dbReference type="Gene3D" id="2.30.30.40">
    <property type="entry name" value="SH3 Domains"/>
    <property type="match status" value="1"/>
</dbReference>
<dbReference type="PANTHER" id="PTHR24416:SF611">
    <property type="entry name" value="TYROSINE-PROTEIN KINASE TRANSMEMBRANE RECEPTOR ROR"/>
    <property type="match status" value="1"/>
</dbReference>
<dbReference type="InterPro" id="IPR050122">
    <property type="entry name" value="RTK"/>
</dbReference>
<keyword evidence="1 2" id="KW-0728">SH3 domain</keyword>